<dbReference type="STRING" id="155417.A0A4Q4T3A5"/>
<sequence length="369" mass="41883">MQALSPGLRVDRSARLALQPLRIFAVQAHRLRSHHGLAEARAVPGDAGMPAPMQAATRRRRPQLDIREQACKPGFYDAISKIMKIRERYLWDRCVFVEGKGVFSLLKHIGARDQDFKTLRHVSNGLVGDPTLPFRKTRNGRFCLDFDKQTARRLEFQPFLLSVGEDFKRHDSDTVRRFDEIQDDLQLNTALQALMIFKAVMLYDVATRPRKNLDHGLNKWVCTLFSLRTVTTPDLLDEPALEGIHADGVDHTITTFLNSQNTSDDSAVTMLHSMGEKTGIRFNEAQPLNIRGRVQHLNYLDTLMVVDNERKHSLSPVHAVDSSQSATRDMLVFFTRKRVTKGHVSADVDSLVLHSELPMEIPIFVPKQS</sequence>
<dbReference type="InterPro" id="IPR018724">
    <property type="entry name" value="2OG-Fe_dioxygenase"/>
</dbReference>
<dbReference type="EMBL" id="QJNU01000448">
    <property type="protein sequence ID" value="RYO98793.1"/>
    <property type="molecule type" value="Genomic_DNA"/>
</dbReference>
<keyword evidence="2" id="KW-1185">Reference proteome</keyword>
<accession>A0A4Q4T3A5</accession>
<dbReference type="Pfam" id="PF10014">
    <property type="entry name" value="2OG-Fe_Oxy_2"/>
    <property type="match status" value="1"/>
</dbReference>
<reference evidence="1 2" key="1">
    <citation type="submission" date="2018-06" db="EMBL/GenBank/DDBJ databases">
        <title>Complete Genomes of Monosporascus.</title>
        <authorList>
            <person name="Robinson A.J."/>
            <person name="Natvig D.O."/>
        </authorList>
    </citation>
    <scope>NUCLEOTIDE SEQUENCE [LARGE SCALE GENOMIC DNA]</scope>
    <source>
        <strain evidence="1 2">CBS 110550</strain>
    </source>
</reference>
<evidence type="ECO:0008006" key="3">
    <source>
        <dbReference type="Google" id="ProtNLM"/>
    </source>
</evidence>
<dbReference type="OrthoDB" id="5307791at2759"/>
<dbReference type="GO" id="GO:0051213">
    <property type="term" value="F:dioxygenase activity"/>
    <property type="evidence" value="ECO:0007669"/>
    <property type="project" value="InterPro"/>
</dbReference>
<organism evidence="1 2">
    <name type="scientific">Monosporascus ibericus</name>
    <dbReference type="NCBI Taxonomy" id="155417"/>
    <lineage>
        <taxon>Eukaryota</taxon>
        <taxon>Fungi</taxon>
        <taxon>Dikarya</taxon>
        <taxon>Ascomycota</taxon>
        <taxon>Pezizomycotina</taxon>
        <taxon>Sordariomycetes</taxon>
        <taxon>Xylariomycetidae</taxon>
        <taxon>Xylariales</taxon>
        <taxon>Xylariales incertae sedis</taxon>
        <taxon>Monosporascus</taxon>
    </lineage>
</organism>
<evidence type="ECO:0000313" key="2">
    <source>
        <dbReference type="Proteomes" id="UP000293360"/>
    </source>
</evidence>
<name>A0A4Q4T3A5_9PEZI</name>
<dbReference type="Gene3D" id="2.60.120.620">
    <property type="entry name" value="q2cbj1_9rhob like domain"/>
    <property type="match status" value="1"/>
</dbReference>
<dbReference type="Proteomes" id="UP000293360">
    <property type="component" value="Unassembled WGS sequence"/>
</dbReference>
<gene>
    <name evidence="1" type="ORF">DL764_006999</name>
</gene>
<comment type="caution">
    <text evidence="1">The sequence shown here is derived from an EMBL/GenBank/DDBJ whole genome shotgun (WGS) entry which is preliminary data.</text>
</comment>
<proteinExistence type="predicted"/>
<dbReference type="AlphaFoldDB" id="A0A4Q4T3A5"/>
<evidence type="ECO:0000313" key="1">
    <source>
        <dbReference type="EMBL" id="RYO98793.1"/>
    </source>
</evidence>
<protein>
    <recommendedName>
        <fullName evidence="3">2OG-Fe dioxygenase-domain-containing protein</fullName>
    </recommendedName>
</protein>